<gene>
    <name evidence="4" type="ORF">ACRB68_73590</name>
</gene>
<comment type="caution">
    <text evidence="4">The sequence shown here is derived from an EMBL/GenBank/DDBJ whole genome shotgun (WGS) entry which is preliminary data.</text>
</comment>
<feature type="transmembrane region" description="Helical" evidence="2">
    <location>
        <begin position="128"/>
        <end position="146"/>
    </location>
</feature>
<dbReference type="Pfam" id="PF01841">
    <property type="entry name" value="Transglut_core"/>
    <property type="match status" value="1"/>
</dbReference>
<accession>A0A7K0C8W9</accession>
<organism evidence="4 5">
    <name type="scientific">Actinomadura macrotermitis</name>
    <dbReference type="NCBI Taxonomy" id="2585200"/>
    <lineage>
        <taxon>Bacteria</taxon>
        <taxon>Bacillati</taxon>
        <taxon>Actinomycetota</taxon>
        <taxon>Actinomycetes</taxon>
        <taxon>Streptosporangiales</taxon>
        <taxon>Thermomonosporaceae</taxon>
        <taxon>Actinomadura</taxon>
    </lineage>
</organism>
<dbReference type="InterPro" id="IPR038765">
    <property type="entry name" value="Papain-like_cys_pep_sf"/>
</dbReference>
<dbReference type="InterPro" id="IPR002931">
    <property type="entry name" value="Transglutaminase-like"/>
</dbReference>
<feature type="region of interest" description="Disordered" evidence="1">
    <location>
        <begin position="518"/>
        <end position="567"/>
    </location>
</feature>
<dbReference type="EMBL" id="WEGH01000006">
    <property type="protein sequence ID" value="MQY09244.1"/>
    <property type="molecule type" value="Genomic_DNA"/>
</dbReference>
<keyword evidence="2" id="KW-1133">Transmembrane helix</keyword>
<name>A0A7K0C8W9_9ACTN</name>
<keyword evidence="5" id="KW-1185">Reference proteome</keyword>
<dbReference type="Proteomes" id="UP000487268">
    <property type="component" value="Unassembled WGS sequence"/>
</dbReference>
<keyword evidence="2" id="KW-0812">Transmembrane</keyword>
<dbReference type="InterPro" id="IPR052901">
    <property type="entry name" value="Bact_TGase-like"/>
</dbReference>
<sequence length="724" mass="78505">MPVFGPGPLMPVVMIAAAVSPSIAVLVSCPLGGSPQPGRFRERPLWGALVIHCLGWLLATLVLFHDWWGQGPYGLTKTIPFALLDAWKRILTVPLPAPAHPELLCFVQTTTWLVALIGAELILRTKSVIGPSVPAVAAFGLGTLVAAGDVPLWLAASLVGLIVLSLPLADFPRRLTVSTWWGHGRAIAIAGCAVGVAVSVTPHIPVRSPPYDPRQDIDVPDAAPQARVSPLDRVSAWLQNPDDLLFTVRASRPENWRLAILDRYDGYDWTSSAAFVATSSSLPGGSRRRQSSRLDQEIVIRNLRGSYLPAADRPSVIQGHSVIADPMSGVLVLAMEASTSGFRYHVTSQVPRFTSAELGTAVVSQDRSAQAALPVSVNDGGTAVVAASPEALRRELQDVHAFALGAVGNIGNPFDKAALLADYLRSNMAFDRESPPGHTAVDVLDFLKRTHRGTPEQFATAYALMARSLGLPTRIAVGFRPGSRSGDAWEVRGRDVLVWPEVAFARVGWVPFYPTPEPTRAPHDAPPATAAAEQQLRRLQNSTRQHPAGSAPSAIRKGTPVRVTQRRHKGPDPLWLMSAIAVGVFSMYVLLSLSLPALRAHRRRRRSPAAAIAGAWMHLNEALPLLGVTDSPARTFEETRAAVRRRLDGAVLHLDVLVPLVNAAYYSTQPLGMPDADLAWRHSRTLSREIGHKVGWRRRLAHRLQPKTIFGPTFPHRRSPRGLR</sequence>
<keyword evidence="2" id="KW-0472">Membrane</keyword>
<dbReference type="PANTHER" id="PTHR42736">
    <property type="entry name" value="PROTEIN-GLUTAMINE GAMMA-GLUTAMYLTRANSFERASE"/>
    <property type="match status" value="1"/>
</dbReference>
<feature type="transmembrane region" description="Helical" evidence="2">
    <location>
        <begin position="152"/>
        <end position="171"/>
    </location>
</feature>
<evidence type="ECO:0000256" key="2">
    <source>
        <dbReference type="SAM" id="Phobius"/>
    </source>
</evidence>
<dbReference type="Gene3D" id="3.10.620.30">
    <property type="match status" value="1"/>
</dbReference>
<dbReference type="AlphaFoldDB" id="A0A7K0C8W9"/>
<proteinExistence type="predicted"/>
<dbReference type="SMART" id="SM00460">
    <property type="entry name" value="TGc"/>
    <property type="match status" value="1"/>
</dbReference>
<dbReference type="SUPFAM" id="SSF54001">
    <property type="entry name" value="Cysteine proteinases"/>
    <property type="match status" value="1"/>
</dbReference>
<feature type="domain" description="Transglutaminase-like" evidence="3">
    <location>
        <begin position="447"/>
        <end position="516"/>
    </location>
</feature>
<evidence type="ECO:0000259" key="3">
    <source>
        <dbReference type="SMART" id="SM00460"/>
    </source>
</evidence>
<dbReference type="InterPro" id="IPR021878">
    <property type="entry name" value="TgpA_N"/>
</dbReference>
<protein>
    <recommendedName>
        <fullName evidence="3">Transglutaminase-like domain-containing protein</fullName>
    </recommendedName>
</protein>
<evidence type="ECO:0000256" key="1">
    <source>
        <dbReference type="SAM" id="MobiDB-lite"/>
    </source>
</evidence>
<feature type="transmembrane region" description="Helical" evidence="2">
    <location>
        <begin position="12"/>
        <end position="33"/>
    </location>
</feature>
<feature type="transmembrane region" description="Helical" evidence="2">
    <location>
        <begin position="574"/>
        <end position="598"/>
    </location>
</feature>
<feature type="transmembrane region" description="Helical" evidence="2">
    <location>
        <begin position="103"/>
        <end position="123"/>
    </location>
</feature>
<evidence type="ECO:0000313" key="5">
    <source>
        <dbReference type="Proteomes" id="UP000487268"/>
    </source>
</evidence>
<dbReference type="Pfam" id="PF11992">
    <property type="entry name" value="TgpA_N"/>
    <property type="match status" value="1"/>
</dbReference>
<reference evidence="4 5" key="1">
    <citation type="submission" date="2019-10" db="EMBL/GenBank/DDBJ databases">
        <title>Actinomadura rubteroloni sp. nov. and Actinomadura macrotermitis sp. nov., isolated from the gut of fungus growing-termite Macrotermes natalensis.</title>
        <authorList>
            <person name="Benndorf R."/>
            <person name="Martin K."/>
            <person name="Kuefner M."/>
            <person name="De Beer W."/>
            <person name="Kaster A.-K."/>
            <person name="Vollmers J."/>
            <person name="Poulsen M."/>
            <person name="Beemelmanns C."/>
        </authorList>
    </citation>
    <scope>NUCLEOTIDE SEQUENCE [LARGE SCALE GENOMIC DNA]</scope>
    <source>
        <strain evidence="4 5">RB68</strain>
    </source>
</reference>
<dbReference type="PANTHER" id="PTHR42736:SF1">
    <property type="entry name" value="PROTEIN-GLUTAMINE GAMMA-GLUTAMYLTRANSFERASE"/>
    <property type="match status" value="1"/>
</dbReference>
<feature type="transmembrane region" description="Helical" evidence="2">
    <location>
        <begin position="45"/>
        <end position="64"/>
    </location>
</feature>
<feature type="transmembrane region" description="Helical" evidence="2">
    <location>
        <begin position="183"/>
        <end position="204"/>
    </location>
</feature>
<evidence type="ECO:0000313" key="4">
    <source>
        <dbReference type="EMBL" id="MQY09244.1"/>
    </source>
</evidence>